<dbReference type="GO" id="GO:0019843">
    <property type="term" value="F:rRNA binding"/>
    <property type="evidence" value="ECO:0007669"/>
    <property type="project" value="UniProtKB-KW"/>
</dbReference>
<feature type="binding site" evidence="10">
    <location>
        <position position="289"/>
    </location>
    <ligand>
        <name>Zn(2+)</name>
        <dbReference type="ChEBI" id="CHEBI:29105"/>
    </ligand>
</feature>
<protein>
    <recommendedName>
        <fullName evidence="10">Small ribosomal subunit biogenesis GTPase RsgA</fullName>
        <ecNumber evidence="10">3.6.1.-</ecNumber>
    </recommendedName>
</protein>
<comment type="subunit">
    <text evidence="10">Monomer. Associates with 30S ribosomal subunit, binds 16S rRNA.</text>
</comment>
<feature type="binding site" evidence="10">
    <location>
        <position position="282"/>
    </location>
    <ligand>
        <name>Zn(2+)</name>
        <dbReference type="ChEBI" id="CHEBI:29105"/>
    </ligand>
</feature>
<feature type="binding site" evidence="10">
    <location>
        <position position="295"/>
    </location>
    <ligand>
        <name>Zn(2+)</name>
        <dbReference type="ChEBI" id="CHEBI:29105"/>
    </ligand>
</feature>
<keyword evidence="4 10" id="KW-0699">rRNA-binding</keyword>
<evidence type="ECO:0000256" key="8">
    <source>
        <dbReference type="ARBA" id="ARBA00022884"/>
    </source>
</evidence>
<dbReference type="Pfam" id="PF03193">
    <property type="entry name" value="RsgA_GTPase"/>
    <property type="match status" value="2"/>
</dbReference>
<dbReference type="InterPro" id="IPR031944">
    <property type="entry name" value="RsgA_N"/>
</dbReference>
<dbReference type="EMBL" id="WHOD01000070">
    <property type="protein sequence ID" value="NOU95213.1"/>
    <property type="molecule type" value="Genomic_DNA"/>
</dbReference>
<dbReference type="CDD" id="cd01854">
    <property type="entry name" value="YjeQ_EngC"/>
    <property type="match status" value="1"/>
</dbReference>
<accession>A0A972K2S5</accession>
<evidence type="ECO:0000313" key="14">
    <source>
        <dbReference type="Proteomes" id="UP000641588"/>
    </source>
</evidence>
<dbReference type="CDD" id="cd04466">
    <property type="entry name" value="S1_YloQ_GTPase"/>
    <property type="match status" value="1"/>
</dbReference>
<name>A0A972K2S5_9BACL</name>
<dbReference type="InterPro" id="IPR012340">
    <property type="entry name" value="NA-bd_OB-fold"/>
</dbReference>
<keyword evidence="14" id="KW-1185">Reference proteome</keyword>
<dbReference type="SUPFAM" id="SSF50249">
    <property type="entry name" value="Nucleic acid-binding proteins"/>
    <property type="match status" value="1"/>
</dbReference>
<comment type="caution">
    <text evidence="13">The sequence shown here is derived from an EMBL/GenBank/DDBJ whole genome shotgun (WGS) entry which is preliminary data.</text>
</comment>
<feature type="binding site" evidence="10">
    <location>
        <begin position="199"/>
        <end position="207"/>
    </location>
    <ligand>
        <name>GTP</name>
        <dbReference type="ChEBI" id="CHEBI:37565"/>
    </ligand>
</feature>
<evidence type="ECO:0000256" key="5">
    <source>
        <dbReference type="ARBA" id="ARBA00022741"/>
    </source>
</evidence>
<keyword evidence="1 10" id="KW-0963">Cytoplasm</keyword>
<organism evidence="13 14">
    <name type="scientific">Paenibacillus foliorum</name>
    <dbReference type="NCBI Taxonomy" id="2654974"/>
    <lineage>
        <taxon>Bacteria</taxon>
        <taxon>Bacillati</taxon>
        <taxon>Bacillota</taxon>
        <taxon>Bacilli</taxon>
        <taxon>Bacillales</taxon>
        <taxon>Paenibacillaceae</taxon>
        <taxon>Paenibacillus</taxon>
    </lineage>
</organism>
<dbReference type="EC" id="3.6.1.-" evidence="10"/>
<feature type="binding site" evidence="10">
    <location>
        <position position="287"/>
    </location>
    <ligand>
        <name>Zn(2+)</name>
        <dbReference type="ChEBI" id="CHEBI:29105"/>
    </ligand>
</feature>
<evidence type="ECO:0000259" key="11">
    <source>
        <dbReference type="PROSITE" id="PS50936"/>
    </source>
</evidence>
<dbReference type="PROSITE" id="PS51721">
    <property type="entry name" value="G_CP"/>
    <property type="match status" value="1"/>
</dbReference>
<dbReference type="GO" id="GO:0046872">
    <property type="term" value="F:metal ion binding"/>
    <property type="evidence" value="ECO:0007669"/>
    <property type="project" value="UniProtKB-KW"/>
</dbReference>
<proteinExistence type="inferred from homology"/>
<comment type="function">
    <text evidence="10">One of several proteins that assist in the late maturation steps of the functional core of the 30S ribosomal subunit. Helps release RbfA from mature subunits. May play a role in the assembly of ribosomal proteins into the subunit. Circularly permuted GTPase that catalyzes slow GTP hydrolysis, GTPase activity is stimulated by the 30S ribosomal subunit.</text>
</comment>
<dbReference type="SUPFAM" id="SSF52540">
    <property type="entry name" value="P-loop containing nucleoside triphosphate hydrolases"/>
    <property type="match status" value="1"/>
</dbReference>
<dbReference type="RefSeq" id="WP_171653428.1">
    <property type="nucleotide sequence ID" value="NZ_WHOD01000070.1"/>
</dbReference>
<evidence type="ECO:0000256" key="9">
    <source>
        <dbReference type="ARBA" id="ARBA00023134"/>
    </source>
</evidence>
<dbReference type="PROSITE" id="PS50936">
    <property type="entry name" value="ENGC_GTPASE"/>
    <property type="match status" value="1"/>
</dbReference>
<evidence type="ECO:0000259" key="12">
    <source>
        <dbReference type="PROSITE" id="PS51721"/>
    </source>
</evidence>
<keyword evidence="7 10" id="KW-0862">Zinc</keyword>
<feature type="domain" description="CP-type G" evidence="12">
    <location>
        <begin position="67"/>
        <end position="257"/>
    </location>
</feature>
<keyword evidence="5 10" id="KW-0547">Nucleotide-binding</keyword>
<dbReference type="InterPro" id="IPR027417">
    <property type="entry name" value="P-loop_NTPase"/>
</dbReference>
<dbReference type="Gene3D" id="3.40.50.300">
    <property type="entry name" value="P-loop containing nucleotide triphosphate hydrolases"/>
    <property type="match status" value="1"/>
</dbReference>
<dbReference type="Gene3D" id="1.10.40.50">
    <property type="entry name" value="Probable gtpase engc, domain 3"/>
    <property type="match status" value="1"/>
</dbReference>
<evidence type="ECO:0000256" key="4">
    <source>
        <dbReference type="ARBA" id="ARBA00022730"/>
    </source>
</evidence>
<dbReference type="Proteomes" id="UP000641588">
    <property type="component" value="Unassembled WGS sequence"/>
</dbReference>
<evidence type="ECO:0000256" key="1">
    <source>
        <dbReference type="ARBA" id="ARBA00022490"/>
    </source>
</evidence>
<dbReference type="GO" id="GO:0042274">
    <property type="term" value="P:ribosomal small subunit biogenesis"/>
    <property type="evidence" value="ECO:0007669"/>
    <property type="project" value="UniProtKB-UniRule"/>
</dbReference>
<feature type="domain" description="EngC GTPase" evidence="11">
    <location>
        <begin position="76"/>
        <end position="255"/>
    </location>
</feature>
<sequence length="328" mass="36289">MPHGLIVKALSGYYYVLPEDGENMTSVQCRARGIFKKRGESPLVGDRVLYGLTENGEGTVDEILPRSSELLRPQVANVELAVLVFAVQEPALNLQLLDKFLVHTESAGLETIICLTKQDLMVADATSDSDTLYQPQKWSGSSAKSGSVEDVEILSGSMNYIVELYEKIGYQVVVTSAKMGVGIEPILERLSGRISVFAGQSGVGKSSLLNAMVPGLQLETNQISMKLGRGKHTTRHVELIRLNNGGLVADTPGFSQLDFAQVEEAEDLSACFKEFQPYTAECKFRGCQHQHEPECKVIEAKDQGKISASRYDHYLHFLTEIKERKRRY</sequence>
<evidence type="ECO:0000313" key="13">
    <source>
        <dbReference type="EMBL" id="NOU95213.1"/>
    </source>
</evidence>
<keyword evidence="8 10" id="KW-0694">RNA-binding</keyword>
<keyword evidence="6 10" id="KW-0378">Hydrolase</keyword>
<dbReference type="NCBIfam" id="TIGR00157">
    <property type="entry name" value="ribosome small subunit-dependent GTPase A"/>
    <property type="match status" value="1"/>
</dbReference>
<keyword evidence="9 10" id="KW-0342">GTP-binding</keyword>
<keyword evidence="2 10" id="KW-0690">Ribosome biogenesis</keyword>
<keyword evidence="3 10" id="KW-0479">Metal-binding</keyword>
<dbReference type="PANTHER" id="PTHR32120:SF11">
    <property type="entry name" value="SMALL RIBOSOMAL SUBUNIT BIOGENESIS GTPASE RSGA 1, MITOCHONDRIAL-RELATED"/>
    <property type="match status" value="1"/>
</dbReference>
<dbReference type="GO" id="GO:0005737">
    <property type="term" value="C:cytoplasm"/>
    <property type="evidence" value="ECO:0007669"/>
    <property type="project" value="UniProtKB-SubCell"/>
</dbReference>
<dbReference type="HAMAP" id="MF_01820">
    <property type="entry name" value="GTPase_RsgA"/>
    <property type="match status" value="1"/>
</dbReference>
<dbReference type="PANTHER" id="PTHR32120">
    <property type="entry name" value="SMALL RIBOSOMAL SUBUNIT BIOGENESIS GTPASE RSGA"/>
    <property type="match status" value="1"/>
</dbReference>
<dbReference type="InterPro" id="IPR010914">
    <property type="entry name" value="RsgA_GTPase_dom"/>
</dbReference>
<dbReference type="Pfam" id="PF16745">
    <property type="entry name" value="RsgA_N"/>
    <property type="match status" value="1"/>
</dbReference>
<dbReference type="InterPro" id="IPR004881">
    <property type="entry name" value="Ribosome_biogen_GTPase_RsgA"/>
</dbReference>
<comment type="similarity">
    <text evidence="10">Belongs to the TRAFAC class YlqF/YawG GTPase family. RsgA subfamily.</text>
</comment>
<feature type="binding site" evidence="10">
    <location>
        <begin position="116"/>
        <end position="119"/>
    </location>
    <ligand>
        <name>GTP</name>
        <dbReference type="ChEBI" id="CHEBI:37565"/>
    </ligand>
</feature>
<comment type="subcellular location">
    <subcellularLocation>
        <location evidence="10">Cytoplasm</location>
    </subcellularLocation>
</comment>
<dbReference type="AlphaFoldDB" id="A0A972K2S5"/>
<evidence type="ECO:0000256" key="3">
    <source>
        <dbReference type="ARBA" id="ARBA00022723"/>
    </source>
</evidence>
<evidence type="ECO:0000256" key="2">
    <source>
        <dbReference type="ARBA" id="ARBA00022517"/>
    </source>
</evidence>
<dbReference type="Gene3D" id="2.40.50.140">
    <property type="entry name" value="Nucleic acid-binding proteins"/>
    <property type="match status" value="1"/>
</dbReference>
<evidence type="ECO:0000256" key="7">
    <source>
        <dbReference type="ARBA" id="ARBA00022833"/>
    </source>
</evidence>
<reference evidence="13" key="1">
    <citation type="submission" date="2019-10" db="EMBL/GenBank/DDBJ databases">
        <title>Description of Paenibacillus glebae sp. nov.</title>
        <authorList>
            <person name="Carlier A."/>
            <person name="Qi S."/>
        </authorList>
    </citation>
    <scope>NUCLEOTIDE SEQUENCE</scope>
    <source>
        <strain evidence="13">LMG 31456</strain>
    </source>
</reference>
<dbReference type="GO" id="GO:0003924">
    <property type="term" value="F:GTPase activity"/>
    <property type="evidence" value="ECO:0007669"/>
    <property type="project" value="UniProtKB-UniRule"/>
</dbReference>
<evidence type="ECO:0000256" key="10">
    <source>
        <dbReference type="HAMAP-Rule" id="MF_01820"/>
    </source>
</evidence>
<dbReference type="GO" id="GO:0005525">
    <property type="term" value="F:GTP binding"/>
    <property type="evidence" value="ECO:0007669"/>
    <property type="project" value="UniProtKB-UniRule"/>
</dbReference>
<gene>
    <name evidence="10 13" type="primary">rsgA</name>
    <name evidence="13" type="ORF">GC093_18580</name>
</gene>
<dbReference type="InterPro" id="IPR030378">
    <property type="entry name" value="G_CP_dom"/>
</dbReference>
<comment type="cofactor">
    <cofactor evidence="10">
        <name>Zn(2+)</name>
        <dbReference type="ChEBI" id="CHEBI:29105"/>
    </cofactor>
    <text evidence="10">Binds 1 zinc ion per subunit.</text>
</comment>
<evidence type="ECO:0000256" key="6">
    <source>
        <dbReference type="ARBA" id="ARBA00022801"/>
    </source>
</evidence>